<feature type="compositionally biased region" description="Basic and acidic residues" evidence="1">
    <location>
        <begin position="1"/>
        <end position="14"/>
    </location>
</feature>
<evidence type="ECO:0000256" key="1">
    <source>
        <dbReference type="SAM" id="MobiDB-lite"/>
    </source>
</evidence>
<comment type="caution">
    <text evidence="2">The sequence shown here is derived from an EMBL/GenBank/DDBJ whole genome shotgun (WGS) entry which is preliminary data.</text>
</comment>
<evidence type="ECO:0000313" key="2">
    <source>
        <dbReference type="EMBL" id="KAK6981652.1"/>
    </source>
</evidence>
<accession>A0AAV9ZHX8</accession>
<reference evidence="2 3" key="1">
    <citation type="journal article" date="2024" name="J Genomics">
        <title>Draft genome sequencing and assembly of Favolaschia claudopus CIRM-BRFM 2984 isolated from oak limbs.</title>
        <authorList>
            <person name="Navarro D."/>
            <person name="Drula E."/>
            <person name="Chaduli D."/>
            <person name="Cazenave R."/>
            <person name="Ahrendt S."/>
            <person name="Wang J."/>
            <person name="Lipzen A."/>
            <person name="Daum C."/>
            <person name="Barry K."/>
            <person name="Grigoriev I.V."/>
            <person name="Favel A."/>
            <person name="Rosso M.N."/>
            <person name="Martin F."/>
        </authorList>
    </citation>
    <scope>NUCLEOTIDE SEQUENCE [LARGE SCALE GENOMIC DNA]</scope>
    <source>
        <strain evidence="2 3">CIRM-BRFM 2984</strain>
    </source>
</reference>
<feature type="region of interest" description="Disordered" evidence="1">
    <location>
        <begin position="188"/>
        <end position="217"/>
    </location>
</feature>
<feature type="compositionally biased region" description="Basic and acidic residues" evidence="1">
    <location>
        <begin position="189"/>
        <end position="209"/>
    </location>
</feature>
<dbReference type="Proteomes" id="UP001362999">
    <property type="component" value="Unassembled WGS sequence"/>
</dbReference>
<protein>
    <submittedName>
        <fullName evidence="2">Uncharacterized protein</fullName>
    </submittedName>
</protein>
<sequence length="413" mass="43982">MRERPEALQDRGEGAGDGIPAASNKALTCVWALSSGDESRFVAGAVDRGGTGCGDAGKDGGNARLNASEMGCRNIDKDDIGDSGISGASHRIGFRLAGETRRLAFSELLTSKFPVNERKPLLSIQKEAFDRLNTPAREEEQVSEGAEYPGDANALDMNRIVGGVVYELSLPGKLDVVCGLRRSLQRTCSSDRDGGTKRAGRLDEGARDDGIDDGGDSTLYVETSRSGAWTCDDAEMRTEEVKLASSITMLRPKSRAEVAGARRGSPDRARYGQRNLDVSLDGGLFEAVFSARGGMSRTDAPSEEGAATASTSETEERNARSVAKQSAVKRERDGKSRRRTLPATMAAKSKRREQDRGGGKRKSKRNLATRHVIGVSSVRRASTSTIDGERPARLTRGAGCIGQGGAFTSTDTS</sequence>
<dbReference type="AlphaFoldDB" id="A0AAV9ZHX8"/>
<proteinExistence type="predicted"/>
<name>A0AAV9ZHX8_9AGAR</name>
<dbReference type="EMBL" id="JAWWNJ010000149">
    <property type="protein sequence ID" value="KAK6981652.1"/>
    <property type="molecule type" value="Genomic_DNA"/>
</dbReference>
<feature type="compositionally biased region" description="Basic residues" evidence="1">
    <location>
        <begin position="359"/>
        <end position="368"/>
    </location>
</feature>
<evidence type="ECO:0000313" key="3">
    <source>
        <dbReference type="Proteomes" id="UP001362999"/>
    </source>
</evidence>
<gene>
    <name evidence="2" type="ORF">R3P38DRAFT_2808120</name>
</gene>
<feature type="region of interest" description="Disordered" evidence="1">
    <location>
        <begin position="294"/>
        <end position="413"/>
    </location>
</feature>
<feature type="region of interest" description="Disordered" evidence="1">
    <location>
        <begin position="1"/>
        <end position="21"/>
    </location>
</feature>
<keyword evidence="3" id="KW-1185">Reference proteome</keyword>
<organism evidence="2 3">
    <name type="scientific">Favolaschia claudopus</name>
    <dbReference type="NCBI Taxonomy" id="2862362"/>
    <lineage>
        <taxon>Eukaryota</taxon>
        <taxon>Fungi</taxon>
        <taxon>Dikarya</taxon>
        <taxon>Basidiomycota</taxon>
        <taxon>Agaricomycotina</taxon>
        <taxon>Agaricomycetes</taxon>
        <taxon>Agaricomycetidae</taxon>
        <taxon>Agaricales</taxon>
        <taxon>Marasmiineae</taxon>
        <taxon>Mycenaceae</taxon>
        <taxon>Favolaschia</taxon>
    </lineage>
</organism>
<feature type="region of interest" description="Disordered" evidence="1">
    <location>
        <begin position="253"/>
        <end position="273"/>
    </location>
</feature>